<feature type="region of interest" description="Disordered" evidence="3">
    <location>
        <begin position="28"/>
        <end position="49"/>
    </location>
</feature>
<dbReference type="PANTHER" id="PTHR30036">
    <property type="entry name" value="D-XYLOSE-BINDING PERIPLASMIC PROTEIN"/>
    <property type="match status" value="1"/>
</dbReference>
<evidence type="ECO:0000313" key="7">
    <source>
        <dbReference type="Proteomes" id="UP000483018"/>
    </source>
</evidence>
<gene>
    <name evidence="6" type="ORF">GND95_12250</name>
</gene>
<proteinExistence type="predicted"/>
<dbReference type="CDD" id="cd19992">
    <property type="entry name" value="PBP1_ABC_xylose_binding-like"/>
    <property type="match status" value="1"/>
</dbReference>
<dbReference type="EMBL" id="WSLF01000014">
    <property type="protein sequence ID" value="KAE9630682.1"/>
    <property type="molecule type" value="Genomic_DNA"/>
</dbReference>
<dbReference type="AlphaFoldDB" id="A0A7C8HEK2"/>
<dbReference type="Gene3D" id="3.40.50.2300">
    <property type="match status" value="2"/>
</dbReference>
<dbReference type="InterPro" id="IPR028082">
    <property type="entry name" value="Peripla_BP_I"/>
</dbReference>
<accession>A0A7C8HEK2</accession>
<protein>
    <submittedName>
        <fullName evidence="6">Substrate-binding domain-containing protein</fullName>
    </submittedName>
</protein>
<dbReference type="RefSeq" id="WP_158741439.1">
    <property type="nucleotide sequence ID" value="NZ_JAFBEP010000014.1"/>
</dbReference>
<dbReference type="SUPFAM" id="SSF53822">
    <property type="entry name" value="Periplasmic binding protein-like I"/>
    <property type="match status" value="1"/>
</dbReference>
<comment type="caution">
    <text evidence="6">The sequence shown here is derived from an EMBL/GenBank/DDBJ whole genome shotgun (WGS) entry which is preliminary data.</text>
</comment>
<dbReference type="PANTHER" id="PTHR30036:SF1">
    <property type="entry name" value="D-XYLOSE-BINDING PERIPLASMIC PROTEIN"/>
    <property type="match status" value="1"/>
</dbReference>
<evidence type="ECO:0000256" key="3">
    <source>
        <dbReference type="SAM" id="MobiDB-lite"/>
    </source>
</evidence>
<sequence length="364" mass="39154">MKKIKKLLGVMLLCLMVVSSFTGCGKTNTSSTAGNTGGETGTVEESPKETAEGKKLVIGFSLPTLQEERWARDKEAMENYAKSKGIELLVQIADMDAQKQANQCENLISQGIDVLILAPHDASSAAAIVESARASNVPVISYDRLVMDTDLDLYISFDNVKVGEIQGKYLTEHLDKGNIVWLAGAPTDNNAKLFKQGAAKYLQPKIDSGDYKVILEQDVIDWKPDNALKIMEQALTLANNDIQGVLAPNDGTAGGCIQAMNAQGITDKVVITGQDAELAAAQRIVNGEQDMTVFKDTRKLATAALDAAITMASGGKVETNGAVTNNNKMDVPSLLLEPVAVDKDNIDEILIDSGYLKREDVYKN</sequence>
<evidence type="ECO:0000256" key="2">
    <source>
        <dbReference type="ARBA" id="ARBA00022729"/>
    </source>
</evidence>
<comment type="subcellular location">
    <subcellularLocation>
        <location evidence="1">Cell envelope</location>
    </subcellularLocation>
</comment>
<organism evidence="6 7">
    <name type="scientific">Defluviitalea raffinosedens</name>
    <dbReference type="NCBI Taxonomy" id="1450156"/>
    <lineage>
        <taxon>Bacteria</taxon>
        <taxon>Bacillati</taxon>
        <taxon>Bacillota</taxon>
        <taxon>Clostridia</taxon>
        <taxon>Lachnospirales</taxon>
        <taxon>Defluviitaleaceae</taxon>
        <taxon>Defluviitalea</taxon>
    </lineage>
</organism>
<dbReference type="Pfam" id="PF13407">
    <property type="entry name" value="Peripla_BP_4"/>
    <property type="match status" value="1"/>
</dbReference>
<name>A0A7C8HEK2_9FIRM</name>
<dbReference type="GO" id="GO:0030246">
    <property type="term" value="F:carbohydrate binding"/>
    <property type="evidence" value="ECO:0007669"/>
    <property type="project" value="TreeGrafter"/>
</dbReference>
<feature type="chain" id="PRO_5039459090" evidence="4">
    <location>
        <begin position="23"/>
        <end position="364"/>
    </location>
</feature>
<keyword evidence="2 4" id="KW-0732">Signal</keyword>
<evidence type="ECO:0000256" key="1">
    <source>
        <dbReference type="ARBA" id="ARBA00004196"/>
    </source>
</evidence>
<reference evidence="6 7" key="1">
    <citation type="submission" date="2019-12" db="EMBL/GenBank/DDBJ databases">
        <title>Defluviitalea raffinosedens, isolated from a biogas fermenter, genome sequencing and characterization.</title>
        <authorList>
            <person name="Rettenmaier R."/>
            <person name="Schneider M."/>
            <person name="Neuhaus K."/>
            <person name="Liebl W."/>
            <person name="Zverlov V."/>
        </authorList>
    </citation>
    <scope>NUCLEOTIDE SEQUENCE [LARGE SCALE GENOMIC DNA]</scope>
    <source>
        <strain evidence="6 7">249c-K6</strain>
    </source>
</reference>
<evidence type="ECO:0000313" key="6">
    <source>
        <dbReference type="EMBL" id="KAE9630682.1"/>
    </source>
</evidence>
<feature type="signal peptide" evidence="4">
    <location>
        <begin position="1"/>
        <end position="22"/>
    </location>
</feature>
<dbReference type="GO" id="GO:0030288">
    <property type="term" value="C:outer membrane-bounded periplasmic space"/>
    <property type="evidence" value="ECO:0007669"/>
    <property type="project" value="TreeGrafter"/>
</dbReference>
<dbReference type="Proteomes" id="UP000483018">
    <property type="component" value="Unassembled WGS sequence"/>
</dbReference>
<keyword evidence="7" id="KW-1185">Reference proteome</keyword>
<feature type="domain" description="Periplasmic binding protein" evidence="5">
    <location>
        <begin position="58"/>
        <end position="315"/>
    </location>
</feature>
<dbReference type="InterPro" id="IPR050555">
    <property type="entry name" value="Bact_Solute-Bind_Prot2"/>
</dbReference>
<dbReference type="PROSITE" id="PS51257">
    <property type="entry name" value="PROKAR_LIPOPROTEIN"/>
    <property type="match status" value="1"/>
</dbReference>
<evidence type="ECO:0000259" key="5">
    <source>
        <dbReference type="Pfam" id="PF13407"/>
    </source>
</evidence>
<dbReference type="OrthoDB" id="9769193at2"/>
<dbReference type="InterPro" id="IPR025997">
    <property type="entry name" value="SBP_2_dom"/>
</dbReference>
<evidence type="ECO:0000256" key="4">
    <source>
        <dbReference type="SAM" id="SignalP"/>
    </source>
</evidence>